<dbReference type="GO" id="GO:0062054">
    <property type="term" value="F:fluoride channel activity"/>
    <property type="evidence" value="ECO:0007669"/>
    <property type="project" value="UniProtKB-UniRule"/>
</dbReference>
<dbReference type="OrthoDB" id="9799631at2"/>
<evidence type="ECO:0000256" key="8">
    <source>
        <dbReference type="ARBA" id="ARBA00035585"/>
    </source>
</evidence>
<keyword evidence="10" id="KW-0406">Ion transport</keyword>
<evidence type="ECO:0000256" key="3">
    <source>
        <dbReference type="ARBA" id="ARBA00022692"/>
    </source>
</evidence>
<evidence type="ECO:0000256" key="4">
    <source>
        <dbReference type="ARBA" id="ARBA00022989"/>
    </source>
</evidence>
<keyword evidence="5 10" id="KW-0472">Membrane</keyword>
<dbReference type="RefSeq" id="WP_111437658.1">
    <property type="nucleotide sequence ID" value="NZ_QKZI01000001.1"/>
</dbReference>
<feature type="transmembrane region" description="Helical" evidence="10">
    <location>
        <begin position="60"/>
        <end position="81"/>
    </location>
</feature>
<keyword evidence="6 10" id="KW-0407">Ion channel</keyword>
<accession>A0A2W7N8U4</accession>
<comment type="subcellular location">
    <subcellularLocation>
        <location evidence="1 10">Cell membrane</location>
        <topology evidence="1 10">Multi-pass membrane protein</topology>
    </subcellularLocation>
</comment>
<feature type="binding site" evidence="10">
    <location>
        <position position="75"/>
    </location>
    <ligand>
        <name>Na(+)</name>
        <dbReference type="ChEBI" id="CHEBI:29101"/>
        <note>structural</note>
    </ligand>
</feature>
<feature type="transmembrane region" description="Helical" evidence="10">
    <location>
        <begin position="20"/>
        <end position="48"/>
    </location>
</feature>
<dbReference type="EMBL" id="QKZI01000001">
    <property type="protein sequence ID" value="PZX06959.1"/>
    <property type="molecule type" value="Genomic_DNA"/>
</dbReference>
<comment type="activity regulation">
    <text evidence="10">Na(+) is not transported, but it plays an essential structural role and its presence is essential for fluoride channel function.</text>
</comment>
<evidence type="ECO:0000256" key="10">
    <source>
        <dbReference type="HAMAP-Rule" id="MF_00454"/>
    </source>
</evidence>
<keyword evidence="3 10" id="KW-0812">Transmembrane</keyword>
<dbReference type="GO" id="GO:0005886">
    <property type="term" value="C:plasma membrane"/>
    <property type="evidence" value="ECO:0007669"/>
    <property type="project" value="UniProtKB-SubCell"/>
</dbReference>
<evidence type="ECO:0000313" key="11">
    <source>
        <dbReference type="EMBL" id="PZX06959.1"/>
    </source>
</evidence>
<keyword evidence="10" id="KW-0915">Sodium</keyword>
<dbReference type="GO" id="GO:0140114">
    <property type="term" value="P:cellular detoxification of fluoride"/>
    <property type="evidence" value="ECO:0007669"/>
    <property type="project" value="UniProtKB-UniRule"/>
</dbReference>
<comment type="catalytic activity">
    <reaction evidence="8">
        <text>fluoride(in) = fluoride(out)</text>
        <dbReference type="Rhea" id="RHEA:76159"/>
        <dbReference type="ChEBI" id="CHEBI:17051"/>
    </reaction>
    <physiologicalReaction direction="left-to-right" evidence="8">
        <dbReference type="Rhea" id="RHEA:76160"/>
    </physiologicalReaction>
</comment>
<dbReference type="Proteomes" id="UP000248646">
    <property type="component" value="Unassembled WGS sequence"/>
</dbReference>
<comment type="caution">
    <text evidence="11">The sequence shown here is derived from an EMBL/GenBank/DDBJ whole genome shotgun (WGS) entry which is preliminary data.</text>
</comment>
<feature type="binding site" evidence="10">
    <location>
        <position position="72"/>
    </location>
    <ligand>
        <name>Na(+)</name>
        <dbReference type="ChEBI" id="CHEBI:29101"/>
        <note>structural</note>
    </ligand>
</feature>
<evidence type="ECO:0000256" key="1">
    <source>
        <dbReference type="ARBA" id="ARBA00004651"/>
    </source>
</evidence>
<name>A0A2W7N8U4_9BACI</name>
<protein>
    <recommendedName>
        <fullName evidence="10">Fluoride-specific ion channel FluC</fullName>
    </recommendedName>
</protein>
<dbReference type="InterPro" id="IPR003691">
    <property type="entry name" value="FluC"/>
</dbReference>
<keyword evidence="2 10" id="KW-1003">Cell membrane</keyword>
<comment type="function">
    <text evidence="9 10">Fluoride-specific ion channel. Important for reducing fluoride concentration in the cell, thus reducing its toxicity.</text>
</comment>
<keyword evidence="4 10" id="KW-1133">Transmembrane helix</keyword>
<organism evidence="11 12">
    <name type="scientific">Psychrobacillus insolitus</name>
    <dbReference type="NCBI Taxonomy" id="1461"/>
    <lineage>
        <taxon>Bacteria</taxon>
        <taxon>Bacillati</taxon>
        <taxon>Bacillota</taxon>
        <taxon>Bacilli</taxon>
        <taxon>Bacillales</taxon>
        <taxon>Bacillaceae</taxon>
        <taxon>Psychrobacillus</taxon>
    </lineage>
</organism>
<comment type="similarity">
    <text evidence="7 10">Belongs to the fluoride channel Fluc/FEX (TC 1.A.43) family.</text>
</comment>
<dbReference type="PANTHER" id="PTHR28259">
    <property type="entry name" value="FLUORIDE EXPORT PROTEIN 1-RELATED"/>
    <property type="match status" value="1"/>
</dbReference>
<evidence type="ECO:0000256" key="6">
    <source>
        <dbReference type="ARBA" id="ARBA00023303"/>
    </source>
</evidence>
<evidence type="ECO:0000256" key="2">
    <source>
        <dbReference type="ARBA" id="ARBA00022475"/>
    </source>
</evidence>
<dbReference type="HAMAP" id="MF_00454">
    <property type="entry name" value="FluC"/>
    <property type="match status" value="1"/>
</dbReference>
<feature type="transmembrane region" description="Helical" evidence="10">
    <location>
        <begin position="93"/>
        <end position="115"/>
    </location>
</feature>
<sequence>MIYLYIGIAGAFGAMSRYLVGLFLFTEVVFPIATLFVNLVGCYMLAYLTSTSFHKKWISANLKTAIGTGFLGSFTTFSAFSLETIQLFQDERVLLAILYIFVSMVGGNLMWNLGLTKEVVG</sequence>
<reference evidence="11 12" key="1">
    <citation type="submission" date="2018-06" db="EMBL/GenBank/DDBJ databases">
        <title>Genomic Encyclopedia of Type Strains, Phase IV (KMG-IV): sequencing the most valuable type-strain genomes for metagenomic binning, comparative biology and taxonomic classification.</title>
        <authorList>
            <person name="Goeker M."/>
        </authorList>
    </citation>
    <scope>NUCLEOTIDE SEQUENCE [LARGE SCALE GENOMIC DNA]</scope>
    <source>
        <strain evidence="11 12">DSM 5</strain>
    </source>
</reference>
<dbReference type="PANTHER" id="PTHR28259:SF1">
    <property type="entry name" value="FLUORIDE EXPORT PROTEIN 1-RELATED"/>
    <property type="match status" value="1"/>
</dbReference>
<dbReference type="NCBIfam" id="TIGR00494">
    <property type="entry name" value="crcB"/>
    <property type="match status" value="1"/>
</dbReference>
<dbReference type="AlphaFoldDB" id="A0A2W7N8U4"/>
<evidence type="ECO:0000313" key="12">
    <source>
        <dbReference type="Proteomes" id="UP000248646"/>
    </source>
</evidence>
<keyword evidence="12" id="KW-1185">Reference proteome</keyword>
<dbReference type="Pfam" id="PF02537">
    <property type="entry name" value="CRCB"/>
    <property type="match status" value="1"/>
</dbReference>
<dbReference type="GO" id="GO:0046872">
    <property type="term" value="F:metal ion binding"/>
    <property type="evidence" value="ECO:0007669"/>
    <property type="project" value="UniProtKB-KW"/>
</dbReference>
<evidence type="ECO:0000256" key="5">
    <source>
        <dbReference type="ARBA" id="ARBA00023136"/>
    </source>
</evidence>
<gene>
    <name evidence="10" type="primary">fluC</name>
    <name evidence="10" type="synonym">crcB</name>
    <name evidence="11" type="ORF">C7437_10160</name>
</gene>
<keyword evidence="10" id="KW-0479">Metal-binding</keyword>
<evidence type="ECO:0000256" key="9">
    <source>
        <dbReference type="ARBA" id="ARBA00049940"/>
    </source>
</evidence>
<evidence type="ECO:0000256" key="7">
    <source>
        <dbReference type="ARBA" id="ARBA00035120"/>
    </source>
</evidence>
<proteinExistence type="inferred from homology"/>
<keyword evidence="10" id="KW-0813">Transport</keyword>